<evidence type="ECO:0000256" key="1">
    <source>
        <dbReference type="ARBA" id="ARBA00001933"/>
    </source>
</evidence>
<accession>A0A0G0VNE9</accession>
<evidence type="ECO:0000313" key="4">
    <source>
        <dbReference type="EMBL" id="KKR73420.1"/>
    </source>
</evidence>
<dbReference type="InterPro" id="IPR015424">
    <property type="entry name" value="PyrdxlP-dep_Trfase"/>
</dbReference>
<sequence>MVPQMAVKGYEGRLDMNSGLELWQRAKKSIPGGNGLLSKRPERYAPDIWPTYFSRAKGVVIYDLDGRRFIDMAQMGIGTAILGYGDDDVNNAVKEAIDNGVNTTLNTQEEVYLAEKLLELNPFAGGVKFARCGGESMAMAVRIARAYSGRDKIAFSGYHGWTDWYLAANLNGESKLSDHLLPGLKPKGVPCGLKNTVFPFKYNNVGELNEIVKREDIGVIAIEGARYDFPTKEFLDNIQRIAKEKKAVIIVDEITSGWRMTDGGIYKLTGFKPDIVVYGKSMGNGFAISAIIGKKEVMNEAQETFISSTFWTERVGFVAALKTIEKLTKNKVWEHLNKIGEIIGKGWERLAGKYGLKLHVTDFKPLITFKFEYDDKNSALYTLFTQEMLKKGYLAANSVYVTYAHNEDIVKEYLKNVDEVFKLLADAIKHDNIKEKLETSIRDEGFKRLN</sequence>
<dbReference type="PANTHER" id="PTHR43713:SF3">
    <property type="entry name" value="GLUTAMATE-1-SEMIALDEHYDE 2,1-AMINOMUTASE 1, CHLOROPLASTIC-RELATED"/>
    <property type="match status" value="1"/>
</dbReference>
<dbReference type="AlphaFoldDB" id="A0A0G0VNE9"/>
<dbReference type="Gene3D" id="3.90.1150.10">
    <property type="entry name" value="Aspartate Aminotransferase, domain 1"/>
    <property type="match status" value="1"/>
</dbReference>
<proteinExistence type="inferred from homology"/>
<dbReference type="SUPFAM" id="SSF53383">
    <property type="entry name" value="PLP-dependent transferases"/>
    <property type="match status" value="1"/>
</dbReference>
<gene>
    <name evidence="4" type="ORF">UU16_C0022G0042</name>
</gene>
<dbReference type="Gene3D" id="3.40.640.10">
    <property type="entry name" value="Type I PLP-dependent aspartate aminotransferase-like (Major domain)"/>
    <property type="match status" value="1"/>
</dbReference>
<dbReference type="EMBL" id="LBZO01000022">
    <property type="protein sequence ID" value="KKR73420.1"/>
    <property type="molecule type" value="Genomic_DNA"/>
</dbReference>
<dbReference type="Pfam" id="PF00202">
    <property type="entry name" value="Aminotran_3"/>
    <property type="match status" value="1"/>
</dbReference>
<comment type="caution">
    <text evidence="4">The sequence shown here is derived from an EMBL/GenBank/DDBJ whole genome shotgun (WGS) entry which is preliminary data.</text>
</comment>
<evidence type="ECO:0000313" key="5">
    <source>
        <dbReference type="Proteomes" id="UP000034013"/>
    </source>
</evidence>
<dbReference type="InterPro" id="IPR015421">
    <property type="entry name" value="PyrdxlP-dep_Trfase_major"/>
</dbReference>
<dbReference type="PANTHER" id="PTHR43713">
    <property type="entry name" value="GLUTAMATE-1-SEMIALDEHYDE 2,1-AMINOMUTASE"/>
    <property type="match status" value="1"/>
</dbReference>
<reference evidence="4 5" key="1">
    <citation type="journal article" date="2015" name="Nature">
        <title>rRNA introns, odd ribosomes, and small enigmatic genomes across a large radiation of phyla.</title>
        <authorList>
            <person name="Brown C.T."/>
            <person name="Hug L.A."/>
            <person name="Thomas B.C."/>
            <person name="Sharon I."/>
            <person name="Castelle C.J."/>
            <person name="Singh A."/>
            <person name="Wilkins M.J."/>
            <person name="Williams K.H."/>
            <person name="Banfield J.F."/>
        </authorList>
    </citation>
    <scope>NUCLEOTIDE SEQUENCE [LARGE SCALE GENOMIC DNA]</scope>
</reference>
<dbReference type="InterPro" id="IPR015422">
    <property type="entry name" value="PyrdxlP-dep_Trfase_small"/>
</dbReference>
<dbReference type="PATRIC" id="fig|1618562.3.peg.532"/>
<name>A0A0G0VNE9_9BACT</name>
<dbReference type="Proteomes" id="UP000034013">
    <property type="component" value="Unassembled WGS sequence"/>
</dbReference>
<evidence type="ECO:0000256" key="3">
    <source>
        <dbReference type="RuleBase" id="RU003560"/>
    </source>
</evidence>
<dbReference type="GO" id="GO:0030170">
    <property type="term" value="F:pyridoxal phosphate binding"/>
    <property type="evidence" value="ECO:0007669"/>
    <property type="project" value="InterPro"/>
</dbReference>
<dbReference type="GO" id="GO:0008483">
    <property type="term" value="F:transaminase activity"/>
    <property type="evidence" value="ECO:0007669"/>
    <property type="project" value="InterPro"/>
</dbReference>
<comment type="cofactor">
    <cofactor evidence="1">
        <name>pyridoxal 5'-phosphate</name>
        <dbReference type="ChEBI" id="CHEBI:597326"/>
    </cofactor>
</comment>
<comment type="similarity">
    <text evidence="3">Belongs to the class-III pyridoxal-phosphate-dependent aminotransferase family.</text>
</comment>
<evidence type="ECO:0000256" key="2">
    <source>
        <dbReference type="ARBA" id="ARBA00022898"/>
    </source>
</evidence>
<protein>
    <submittedName>
        <fullName evidence="4">Glutamate-1-semialdehyde 2,1-aminomutase</fullName>
    </submittedName>
</protein>
<organism evidence="4 5">
    <name type="scientific">Candidatus Woesebacteria bacterium GW2011_GWA2_40_7</name>
    <dbReference type="NCBI Taxonomy" id="1618562"/>
    <lineage>
        <taxon>Bacteria</taxon>
        <taxon>Candidatus Woeseibacteriota</taxon>
    </lineage>
</organism>
<dbReference type="InterPro" id="IPR005814">
    <property type="entry name" value="Aminotrans_3"/>
</dbReference>
<keyword evidence="2 3" id="KW-0663">Pyridoxal phosphate</keyword>